<name>A0A0K6G9Z7_9AGAM</name>
<evidence type="ECO:0000256" key="3">
    <source>
        <dbReference type="ARBA" id="ARBA00023239"/>
    </source>
</evidence>
<dbReference type="Proteomes" id="UP000044841">
    <property type="component" value="Unassembled WGS sequence"/>
</dbReference>
<comment type="cofactor">
    <cofactor evidence="1">
        <name>pyridoxal 5'-phosphate</name>
        <dbReference type="ChEBI" id="CHEBI:597326"/>
    </cofactor>
</comment>
<dbReference type="Gene3D" id="3.40.640.10">
    <property type="entry name" value="Type I PLP-dependent aspartate aminotransferase-like (Major domain)"/>
    <property type="match status" value="1"/>
</dbReference>
<keyword evidence="5" id="KW-0812">Transmembrane</keyword>
<gene>
    <name evidence="6" type="ORF">RSOLAG22IIIB_11727</name>
</gene>
<dbReference type="InterPro" id="IPR050477">
    <property type="entry name" value="GrpII_AminoAcid_Decarb"/>
</dbReference>
<keyword evidence="3" id="KW-0456">Lyase</keyword>
<dbReference type="PANTHER" id="PTHR42735:SF4">
    <property type="entry name" value="PYRIDOXAL PHOSPHATE-DEPENDENT DECARBOXYLASE FAMILY PROTEIN"/>
    <property type="match status" value="1"/>
</dbReference>
<keyword evidence="2" id="KW-0663">Pyridoxal phosphate</keyword>
<keyword evidence="7" id="KW-1185">Reference proteome</keyword>
<sequence length="687" mass="75534">MLRAPQPRTPSGSSAPSSASSGRSSPVSEAFSGFSADSDVSSSNTSTSSLFDTSCTRHDRLGAWFLGPKAENIGFLKQFLNSVADETERARLAYQPNDPKFIGQEMQASSVFQKEMSELDVALKELVGALAEHSIPFWSPRYNAHMNGDTSLPGMLGYLAAALFNPNNVCTESSPLTSVIERDVGLQLCQMLGYDISNTESSKPWGHIVCGGSVANLESMWSARNMKFYPLSVASAMEPGASLDFIRDEFTIELCNGETKLFSQATAWELLNLKPETVFDIPERLQNEYAISAGALSAALNPYLIQTCGKDVLEKKFNIKPSKYFVGTTKHYSWPKGAEIQTCLFRNTVTSADYKFIVQGTDKLYLSMLPMFNHANFRHQLILSCEVPEDVMASYREAKKEDPSAVFMMSTASPVELSSILAGSFKGVLQKRLAAGIELTFGSTFEVSNIQVIKNKPLDSKYLDLSYSDEMYFYLYGTPSQQHIEHVLVASKNVQLTSDQVSLDLSSSISEEDLARGVLVRMDRLRESVVLPVLPPHTPTFFKAGSRQRVTVFRDPHASERYGPGLTEAYASASPIATGTIKFGEMVYADSVELNSNPLPKGVMRPKPKDVSRMTLAERLDAARANFAPAPAPARPSPQPIVKKKRHVVEIDHNALVARPVVKAGFNGLFLVMMCLFVLASVVYRPF</sequence>
<dbReference type="InterPro" id="IPR015421">
    <property type="entry name" value="PyrdxlP-dep_Trfase_major"/>
</dbReference>
<keyword evidence="5" id="KW-0472">Membrane</keyword>
<evidence type="ECO:0000313" key="7">
    <source>
        <dbReference type="Proteomes" id="UP000044841"/>
    </source>
</evidence>
<accession>A0A0K6G9Z7</accession>
<evidence type="ECO:0000313" key="6">
    <source>
        <dbReference type="EMBL" id="CUA75437.1"/>
    </source>
</evidence>
<reference evidence="6 7" key="1">
    <citation type="submission" date="2015-07" db="EMBL/GenBank/DDBJ databases">
        <authorList>
            <person name="Noorani M."/>
        </authorList>
    </citation>
    <scope>NUCLEOTIDE SEQUENCE [LARGE SCALE GENOMIC DNA]</scope>
    <source>
        <strain evidence="6">BBA 69670</strain>
    </source>
</reference>
<dbReference type="AlphaFoldDB" id="A0A0K6G9Z7"/>
<feature type="region of interest" description="Disordered" evidence="4">
    <location>
        <begin position="1"/>
        <end position="52"/>
    </location>
</feature>
<feature type="transmembrane region" description="Helical" evidence="5">
    <location>
        <begin position="664"/>
        <end position="684"/>
    </location>
</feature>
<protein>
    <submittedName>
        <fullName evidence="6">Uncharacterized protein</fullName>
    </submittedName>
</protein>
<dbReference type="PANTHER" id="PTHR42735">
    <property type="match status" value="1"/>
</dbReference>
<evidence type="ECO:0000256" key="4">
    <source>
        <dbReference type="SAM" id="MobiDB-lite"/>
    </source>
</evidence>
<feature type="compositionally biased region" description="Low complexity" evidence="4">
    <location>
        <begin position="9"/>
        <end position="52"/>
    </location>
</feature>
<evidence type="ECO:0000256" key="2">
    <source>
        <dbReference type="ARBA" id="ARBA00022898"/>
    </source>
</evidence>
<dbReference type="InterPro" id="IPR015424">
    <property type="entry name" value="PyrdxlP-dep_Trfase"/>
</dbReference>
<dbReference type="SUPFAM" id="SSF53383">
    <property type="entry name" value="PLP-dependent transferases"/>
    <property type="match status" value="1"/>
</dbReference>
<dbReference type="EMBL" id="CYGV01001547">
    <property type="protein sequence ID" value="CUA75437.1"/>
    <property type="molecule type" value="Genomic_DNA"/>
</dbReference>
<keyword evidence="5" id="KW-1133">Transmembrane helix</keyword>
<evidence type="ECO:0000256" key="5">
    <source>
        <dbReference type="SAM" id="Phobius"/>
    </source>
</evidence>
<evidence type="ECO:0000256" key="1">
    <source>
        <dbReference type="ARBA" id="ARBA00001933"/>
    </source>
</evidence>
<organism evidence="6 7">
    <name type="scientific">Rhizoctonia solani</name>
    <dbReference type="NCBI Taxonomy" id="456999"/>
    <lineage>
        <taxon>Eukaryota</taxon>
        <taxon>Fungi</taxon>
        <taxon>Dikarya</taxon>
        <taxon>Basidiomycota</taxon>
        <taxon>Agaricomycotina</taxon>
        <taxon>Agaricomycetes</taxon>
        <taxon>Cantharellales</taxon>
        <taxon>Ceratobasidiaceae</taxon>
        <taxon>Rhizoctonia</taxon>
    </lineage>
</organism>
<proteinExistence type="predicted"/>